<organism evidence="3 4">
    <name type="scientific">Leishmania mexicana (strain MHOM/GT/2001/U1103)</name>
    <dbReference type="NCBI Taxonomy" id="929439"/>
    <lineage>
        <taxon>Eukaryota</taxon>
        <taxon>Discoba</taxon>
        <taxon>Euglenozoa</taxon>
        <taxon>Kinetoplastea</taxon>
        <taxon>Metakinetoplastina</taxon>
        <taxon>Trypanosomatida</taxon>
        <taxon>Trypanosomatidae</taxon>
        <taxon>Leishmaniinae</taxon>
        <taxon>Leishmania</taxon>
    </lineage>
</organism>
<accession>E9B4C7</accession>
<gene>
    <name evidence="3" type="ORF">LMXM_32_2860</name>
</gene>
<dbReference type="AlphaFoldDB" id="E9B4C7"/>
<dbReference type="PANTHER" id="PTHR30094:SF14">
    <property type="entry name" value="D-ALANYL-GLYCYL ENDOPEPTIDASE-LIKE PROTEIN"/>
    <property type="match status" value="1"/>
</dbReference>
<evidence type="ECO:0000313" key="3">
    <source>
        <dbReference type="EMBL" id="CBZ30095.1"/>
    </source>
</evidence>
<sequence>MSSPPQDPPGGGNSDGSGACSRPSKPRPGPLTFPRDRTYGTLGNGNGNGGEGGSSAGVGNTRESDLLITGSTNGRLSSDPMPLWSYAASPIIQIRDHCHQQWLAVLLTVVLLLVTFYFVFGLSAPMRAERCTTPFGTLLGESRGVAAYSNCRNDYGGDHMEHFVSVGLQRLYTGSQWQALEYTRRYWILTSLLTFPSLPRADHIILTDTASTVNGRRGGRGSSVVPLERYTNLFLPPQVLQNSSEDMPVMKLNGEANNLSASVRQRNWRQALVQPHDIVVYAKNSRTLPSGHVAVVTAVRGPFDSVAAAGKEAHWFIVKNASAQGRHPMAPGSTLPRLLLSQESEVVSGAVTPPKNATGNDTARRPASGGCDNVSSDEEGEEVVRGCSVLYYKVFVVEQNWDNSYWETLRYLTRSDSHNDTKRNTLRDGNATRKESSAKQQRRAATRLRNFTRVLLLHEYSNPHGFFLEDTHNNLILGWVRASSDA</sequence>
<feature type="region of interest" description="Disordered" evidence="1">
    <location>
        <begin position="349"/>
        <end position="377"/>
    </location>
</feature>
<dbReference type="PhylomeDB" id="E9B4C7"/>
<keyword evidence="2" id="KW-0812">Transmembrane</keyword>
<dbReference type="InterPro" id="IPR038765">
    <property type="entry name" value="Papain-like_cys_pep_sf"/>
</dbReference>
<dbReference type="KEGG" id="lmi:LMXM_32_2860"/>
<dbReference type="OMA" id="FFLEDTH"/>
<evidence type="ECO:0000256" key="2">
    <source>
        <dbReference type="SAM" id="Phobius"/>
    </source>
</evidence>
<dbReference type="SUPFAM" id="SSF54001">
    <property type="entry name" value="Cysteine proteinases"/>
    <property type="match status" value="1"/>
</dbReference>
<dbReference type="Proteomes" id="UP000007259">
    <property type="component" value="Chromosome 32"/>
</dbReference>
<name>E9B4C7_LEIMU</name>
<feature type="compositionally biased region" description="Basic and acidic residues" evidence="1">
    <location>
        <begin position="417"/>
        <end position="437"/>
    </location>
</feature>
<protein>
    <recommendedName>
        <fullName evidence="5">Peptidase C51 domain-containing protein</fullName>
    </recommendedName>
</protein>
<proteinExistence type="predicted"/>
<dbReference type="InterPro" id="IPR051705">
    <property type="entry name" value="Gsp_Synthetase/Amidase"/>
</dbReference>
<dbReference type="RefSeq" id="XP_003878544.1">
    <property type="nucleotide sequence ID" value="XM_003878495.1"/>
</dbReference>
<dbReference type="Gene3D" id="3.90.1720.10">
    <property type="entry name" value="endopeptidase domain like (from Nostoc punctiforme)"/>
    <property type="match status" value="1"/>
</dbReference>
<reference evidence="3 4" key="1">
    <citation type="journal article" date="2011" name="Genome Res.">
        <title>Chromosome and gene copy number variation allow major structural change between species and strains of Leishmania.</title>
        <authorList>
            <person name="Rogers M.B."/>
            <person name="Hilley J.D."/>
            <person name="Dickens N.J."/>
            <person name="Wilkes J."/>
            <person name="Bates P.A."/>
            <person name="Depledge D.P."/>
            <person name="Harris D."/>
            <person name="Her Y."/>
            <person name="Herzyk P."/>
            <person name="Imamura H."/>
            <person name="Otto T.D."/>
            <person name="Sanders M."/>
            <person name="Seeger K."/>
            <person name="Dujardin J.C."/>
            <person name="Berriman M."/>
            <person name="Smith D.F."/>
            <person name="Hertz-Fowler C."/>
            <person name="Mottram J.C."/>
        </authorList>
    </citation>
    <scope>NUCLEOTIDE SEQUENCE [LARGE SCALE GENOMIC DNA]</scope>
    <source>
        <strain evidence="3 4">MHOM/GT/2001/U1103</strain>
    </source>
</reference>
<feature type="region of interest" description="Disordered" evidence="1">
    <location>
        <begin position="1"/>
        <end position="62"/>
    </location>
</feature>
<keyword evidence="2" id="KW-0472">Membrane</keyword>
<evidence type="ECO:0008006" key="5">
    <source>
        <dbReference type="Google" id="ProtNLM"/>
    </source>
</evidence>
<dbReference type="VEuPathDB" id="TriTrypDB:LmxM.32.2860"/>
<feature type="region of interest" description="Disordered" evidence="1">
    <location>
        <begin position="417"/>
        <end position="443"/>
    </location>
</feature>
<keyword evidence="4" id="KW-1185">Reference proteome</keyword>
<evidence type="ECO:0000313" key="4">
    <source>
        <dbReference type="Proteomes" id="UP000007259"/>
    </source>
</evidence>
<feature type="compositionally biased region" description="Gly residues" evidence="1">
    <location>
        <begin position="42"/>
        <end position="56"/>
    </location>
</feature>
<keyword evidence="2" id="KW-1133">Transmembrane helix</keyword>
<dbReference type="PANTHER" id="PTHR30094">
    <property type="entry name" value="BIFUNCTIONAL GLUTATHIONYLSPERMIDINE SYNTHETASE/AMIDASE-RELATED"/>
    <property type="match status" value="1"/>
</dbReference>
<dbReference type="EMBL" id="FR799585">
    <property type="protein sequence ID" value="CBZ30095.1"/>
    <property type="molecule type" value="Genomic_DNA"/>
</dbReference>
<dbReference type="OrthoDB" id="272188at2759"/>
<dbReference type="GO" id="GO:0016874">
    <property type="term" value="F:ligase activity"/>
    <property type="evidence" value="ECO:0007669"/>
    <property type="project" value="TreeGrafter"/>
</dbReference>
<dbReference type="GeneID" id="13452149"/>
<evidence type="ECO:0000256" key="1">
    <source>
        <dbReference type="SAM" id="MobiDB-lite"/>
    </source>
</evidence>
<feature type="transmembrane region" description="Helical" evidence="2">
    <location>
        <begin position="102"/>
        <end position="120"/>
    </location>
</feature>